<organism evidence="1 2">
    <name type="scientific">Serratia fonticola</name>
    <dbReference type="NCBI Taxonomy" id="47917"/>
    <lineage>
        <taxon>Bacteria</taxon>
        <taxon>Pseudomonadati</taxon>
        <taxon>Pseudomonadota</taxon>
        <taxon>Gammaproteobacteria</taxon>
        <taxon>Enterobacterales</taxon>
        <taxon>Yersiniaceae</taxon>
        <taxon>Serratia</taxon>
    </lineage>
</organism>
<proteinExistence type="predicted"/>
<protein>
    <submittedName>
        <fullName evidence="1">Uncharacterized protein</fullName>
    </submittedName>
</protein>
<reference evidence="1 2" key="1">
    <citation type="submission" date="2018-12" db="EMBL/GenBank/DDBJ databases">
        <authorList>
            <consortium name="Pathogen Informatics"/>
        </authorList>
    </citation>
    <scope>NUCLEOTIDE SEQUENCE [LARGE SCALE GENOMIC DNA]</scope>
    <source>
        <strain evidence="1 2">NCTC13193</strain>
    </source>
</reference>
<dbReference type="Proteomes" id="UP000270487">
    <property type="component" value="Chromosome"/>
</dbReference>
<dbReference type="AlphaFoldDB" id="A0A370T4N1"/>
<evidence type="ECO:0000313" key="1">
    <source>
        <dbReference type="EMBL" id="VEI65908.1"/>
    </source>
</evidence>
<dbReference type="EMBL" id="LR134492">
    <property type="protein sequence ID" value="VEI65908.1"/>
    <property type="molecule type" value="Genomic_DNA"/>
</dbReference>
<sequence>MKVILERVNHNPEAKKRLTLQCILVIGFKNLI</sequence>
<evidence type="ECO:0000313" key="2">
    <source>
        <dbReference type="Proteomes" id="UP000270487"/>
    </source>
</evidence>
<gene>
    <name evidence="1" type="ORF">NCTC13193_01455</name>
</gene>
<accession>A0A370T4N1</accession>
<name>A0A370T4N1_SERFO</name>